<sequence length="113" mass="13245">MKEGETVAKEWTNGFYTSKQWRKTRDAYYRIQCGKCERCMAEVMNGVRRVEDIQSGIIVHHKKELTPENIHDPAVALSFDNLELLCEEHHNRHHKAKAKRYTFDAKGNLIESK</sequence>
<keyword evidence="1" id="KW-0378">Hydrolase</keyword>
<accession>A0A8S5MP44</accession>
<keyword evidence="1" id="KW-0255">Endonuclease</keyword>
<proteinExistence type="predicted"/>
<dbReference type="GO" id="GO:0004519">
    <property type="term" value="F:endonuclease activity"/>
    <property type="evidence" value="ECO:0007669"/>
    <property type="project" value="UniProtKB-KW"/>
</dbReference>
<dbReference type="EMBL" id="BK014944">
    <property type="protein sequence ID" value="DAD83839.1"/>
    <property type="molecule type" value="Genomic_DNA"/>
</dbReference>
<name>A0A8S5MP44_9CAUD</name>
<evidence type="ECO:0000313" key="1">
    <source>
        <dbReference type="EMBL" id="DAD83839.1"/>
    </source>
</evidence>
<reference evidence="1" key="1">
    <citation type="journal article" date="2021" name="Proc. Natl. Acad. Sci. U.S.A.">
        <title>A Catalog of Tens of Thousands of Viruses from Human Metagenomes Reveals Hidden Associations with Chronic Diseases.</title>
        <authorList>
            <person name="Tisza M.J."/>
            <person name="Buck C.B."/>
        </authorList>
    </citation>
    <scope>NUCLEOTIDE SEQUENCE</scope>
    <source>
        <strain evidence="1">CtJfU3</strain>
    </source>
</reference>
<organism evidence="1">
    <name type="scientific">Myoviridae sp. ctJfU3</name>
    <dbReference type="NCBI Taxonomy" id="2826638"/>
    <lineage>
        <taxon>Viruses</taxon>
        <taxon>Duplodnaviria</taxon>
        <taxon>Heunggongvirae</taxon>
        <taxon>Uroviricota</taxon>
        <taxon>Caudoviricetes</taxon>
    </lineage>
</organism>
<keyword evidence="1" id="KW-0540">Nuclease</keyword>
<protein>
    <submittedName>
        <fullName evidence="1">HNH endonuclease bacteriophage, HNH Endonuclease, DNA.52A</fullName>
    </submittedName>
</protein>